<dbReference type="InterPro" id="IPR013783">
    <property type="entry name" value="Ig-like_fold"/>
</dbReference>
<dbReference type="Pfam" id="PF07677">
    <property type="entry name" value="A2M_recep"/>
    <property type="match status" value="1"/>
</dbReference>
<keyword evidence="6" id="KW-0722">Serine protease inhibitor</keyword>
<gene>
    <name evidence="12" type="ORF">OYC64_014860</name>
</gene>
<name>A0ABD2H210_PAGBO</name>
<dbReference type="FunFam" id="2.40.50.120:FF:000013">
    <property type="entry name" value="Complement C3"/>
    <property type="match status" value="1"/>
</dbReference>
<feature type="domain" description="Anaphylatoxin-like" evidence="10">
    <location>
        <begin position="680"/>
        <end position="718"/>
    </location>
</feature>
<dbReference type="PROSITE" id="PS01178">
    <property type="entry name" value="ANAPHYLATOXIN_2"/>
    <property type="match status" value="1"/>
</dbReference>
<dbReference type="Gene3D" id="2.60.120.1540">
    <property type="match status" value="1"/>
</dbReference>
<accession>A0ABD2H210</accession>
<dbReference type="InterPro" id="IPR001599">
    <property type="entry name" value="Macroglobln_a2"/>
</dbReference>
<evidence type="ECO:0000256" key="6">
    <source>
        <dbReference type="ARBA" id="ARBA00022900"/>
    </source>
</evidence>
<dbReference type="SMART" id="SM01360">
    <property type="entry name" value="A2M"/>
    <property type="match status" value="1"/>
</dbReference>
<evidence type="ECO:0000259" key="11">
    <source>
        <dbReference type="PROSITE" id="PS50189"/>
    </source>
</evidence>
<dbReference type="SMART" id="SM01361">
    <property type="entry name" value="A2M_recep"/>
    <property type="match status" value="1"/>
</dbReference>
<organism evidence="12 13">
    <name type="scientific">Pagothenia borchgrevinki</name>
    <name type="common">Bald rockcod</name>
    <name type="synonym">Trematomus borchgrevinki</name>
    <dbReference type="NCBI Taxonomy" id="8213"/>
    <lineage>
        <taxon>Eukaryota</taxon>
        <taxon>Metazoa</taxon>
        <taxon>Chordata</taxon>
        <taxon>Craniata</taxon>
        <taxon>Vertebrata</taxon>
        <taxon>Euteleostomi</taxon>
        <taxon>Actinopterygii</taxon>
        <taxon>Neopterygii</taxon>
        <taxon>Teleostei</taxon>
        <taxon>Neoteleostei</taxon>
        <taxon>Acanthomorphata</taxon>
        <taxon>Eupercaria</taxon>
        <taxon>Perciformes</taxon>
        <taxon>Notothenioidei</taxon>
        <taxon>Nototheniidae</taxon>
        <taxon>Pagothenia</taxon>
    </lineage>
</organism>
<dbReference type="GO" id="GO:0005576">
    <property type="term" value="C:extracellular region"/>
    <property type="evidence" value="ECO:0007669"/>
    <property type="project" value="UniProtKB-SubCell"/>
</dbReference>
<dbReference type="SUPFAM" id="SSF50242">
    <property type="entry name" value="TIMP-like"/>
    <property type="match status" value="1"/>
</dbReference>
<dbReference type="InterPro" id="IPR009048">
    <property type="entry name" value="A-macroglobulin_rcpt-bd"/>
</dbReference>
<feature type="signal peptide" evidence="9">
    <location>
        <begin position="1"/>
        <end position="20"/>
    </location>
</feature>
<dbReference type="InterPro" id="IPR001134">
    <property type="entry name" value="Netrin_domain"/>
</dbReference>
<dbReference type="Pfam" id="PF01835">
    <property type="entry name" value="MG2"/>
    <property type="match status" value="1"/>
</dbReference>
<dbReference type="Pfam" id="PF07678">
    <property type="entry name" value="TED_complement"/>
    <property type="match status" value="1"/>
</dbReference>
<comment type="similarity">
    <text evidence="2">Belongs to the protease inhibitor I39 (alpha-2-macroglobulin) family.</text>
</comment>
<dbReference type="InterPro" id="IPR041425">
    <property type="entry name" value="C3/4/5_MG1"/>
</dbReference>
<dbReference type="Gene3D" id="6.20.50.160">
    <property type="match status" value="1"/>
</dbReference>
<dbReference type="InterPro" id="IPR011626">
    <property type="entry name" value="Alpha-macroglobulin_TED"/>
</dbReference>
<dbReference type="Gene3D" id="1.50.10.20">
    <property type="match status" value="1"/>
</dbReference>
<dbReference type="SMART" id="SM00104">
    <property type="entry name" value="ANATO"/>
    <property type="match status" value="1"/>
</dbReference>
<evidence type="ECO:0000313" key="13">
    <source>
        <dbReference type="Proteomes" id="UP001619887"/>
    </source>
</evidence>
<evidence type="ECO:0000256" key="3">
    <source>
        <dbReference type="ARBA" id="ARBA00022525"/>
    </source>
</evidence>
<dbReference type="Gene3D" id="2.60.40.1940">
    <property type="match status" value="1"/>
</dbReference>
<dbReference type="InterPro" id="IPR008993">
    <property type="entry name" value="TIMP-like_OB-fold"/>
</dbReference>
<dbReference type="SMART" id="SM01419">
    <property type="entry name" value="Thiol-ester_cl"/>
    <property type="match status" value="1"/>
</dbReference>
<keyword evidence="3" id="KW-0964">Secreted</keyword>
<evidence type="ECO:0000256" key="2">
    <source>
        <dbReference type="ARBA" id="ARBA00010952"/>
    </source>
</evidence>
<evidence type="ECO:0000256" key="8">
    <source>
        <dbReference type="ARBA" id="ARBA00023180"/>
    </source>
</evidence>
<dbReference type="Pfam" id="PF17789">
    <property type="entry name" value="MG4"/>
    <property type="match status" value="1"/>
</dbReference>
<reference evidence="12 13" key="1">
    <citation type="journal article" date="2022" name="G3 (Bethesda)">
        <title>Evaluating Illumina-, Nanopore-, and PacBio-based genome assembly strategies with the bald notothen, Trematomus borchgrevinki.</title>
        <authorList>
            <person name="Rayamajhi N."/>
            <person name="Cheng C.C."/>
            <person name="Catchen J.M."/>
        </authorList>
    </citation>
    <scope>NUCLEOTIDE SEQUENCE [LARGE SCALE GENOMIC DNA]</scope>
    <source>
        <strain evidence="12">AGRC-2024</strain>
    </source>
</reference>
<evidence type="ECO:0000313" key="12">
    <source>
        <dbReference type="EMBL" id="KAL3060382.1"/>
    </source>
</evidence>
<dbReference type="Pfam" id="PF17790">
    <property type="entry name" value="MG1"/>
    <property type="match status" value="1"/>
</dbReference>
<dbReference type="InterPro" id="IPR018933">
    <property type="entry name" value="Netrin_module_non-TIMP"/>
</dbReference>
<dbReference type="Proteomes" id="UP001619887">
    <property type="component" value="Unassembled WGS sequence"/>
</dbReference>
<evidence type="ECO:0008006" key="14">
    <source>
        <dbReference type="Google" id="ProtNLM"/>
    </source>
</evidence>
<keyword evidence="13" id="KW-1185">Reference proteome</keyword>
<dbReference type="SUPFAM" id="SSF49410">
    <property type="entry name" value="Alpha-macroglobulin receptor domain"/>
    <property type="match status" value="1"/>
</dbReference>
<dbReference type="InterPro" id="IPR008930">
    <property type="entry name" value="Terpenoid_cyclase/PrenylTrfase"/>
</dbReference>
<dbReference type="InterPro" id="IPR036595">
    <property type="entry name" value="A-macroglobulin_rcpt-bd_sf"/>
</dbReference>
<dbReference type="Pfam" id="PF00207">
    <property type="entry name" value="A2M"/>
    <property type="match status" value="1"/>
</dbReference>
<dbReference type="SUPFAM" id="SSF47686">
    <property type="entry name" value="Anaphylotoxins (complement system)"/>
    <property type="match status" value="1"/>
</dbReference>
<reference evidence="12 13" key="2">
    <citation type="journal article" date="2024" name="G3 (Bethesda)">
        <title>The genome of the cryopelagic Antarctic bald notothen, Trematomus borchgrevinki.</title>
        <authorList>
            <person name="Rayamajhi N."/>
            <person name="Rivera-Colon A.G."/>
            <person name="Minhas B.F."/>
            <person name="Cheng C.C."/>
            <person name="Catchen J.M."/>
        </authorList>
    </citation>
    <scope>NUCLEOTIDE SEQUENCE [LARGE SCALE GENOMIC DNA]</scope>
    <source>
        <strain evidence="12">AGRC-2024</strain>
    </source>
</reference>
<dbReference type="SMART" id="SM01359">
    <property type="entry name" value="A2M_N_2"/>
    <property type="match status" value="1"/>
</dbReference>
<proteinExistence type="inferred from homology"/>
<sequence length="1702" mass="191003">MERYIFSILFLILTVEPAASTDNGFFISAPGVFHVGINEKVFVQMGKSHFNIPVTLYLEYESENAVLSDKITTTCTKDDTIQTVELKIRRDLVAKLPREVRNKVTYLILVAQSPAFSGRKSTKVLVSKRRGHIFIQTDQPIYNPTRKVNYRIFTLDHTYRPSEDVIQISVINAAGNRVMGSLRSAKGGILKGNFPIPDVSKMGTWKITAHYENDEENAVSREFKVKKFVLPSFEVNIAMEQRYILINAEEFNFTILARYSHGEKVKGAYHCQFGVVVKETTHGEKMKPIFIRRLELTGSVQDGTAAATLQIAELRNQLQIQQNKSISELQQRGAQIYLGVFVTNIQSGEIQETEVYLPIISHKYTVDFSRTRTHFLPGYPLDVVAVVRHPDGSPAAGVPVKMEVKPEGPWHGTTDQEGAVFHVFNIQNEVPITVKVSADGLQEEKVIQKASSPSNCFLYLSITHRMYSVGETLTVNYNTINAPTQGLIYYMVFSRGILINQGSLSLGTSVGKNLQITSDMVPSFRLIGYYYNQNGDIIADSVWVDVMDECQIKARVETKGPFQPGKQSVLEFDLHGQRAKVALLAVDKAFYGLNADNKLTAKQVFSSMQSSDLGCTYGGGANPGSVLTDAGLSFFSQSDSKWKKSFSCNSQAARQRRSVDLQQEMMSLKSNFSNEEFQECCVQGFSLIPMRRTCLERVKRINLVEAKPGCAEAFFKCCLEGERLRNKKMIEEAQDELGRTTSTEDIEEFFLDTTAQYIRQFFPPSFAFTEFEVNGKGSYNLALPDSITTWEIQVVTLSAATGFCVVKPSEVRAFKSVFVSLRMPYSVKKYEQLSISPVIYNYGDDKLQLAVHMEQTEGLCSPGSATTTAFVNITVEPQSSQFVSFSAVPMVIGSIPIKIRLYDIGNEMGIDAIEKTLNVLTEGLEKRVEETHVLKLDGRSSKNFTFDGTLPDDVVPDSLSNIFISAEGDGFGSSHAVNLLSPQKVSRLIVLPTGCLEQTMSKLAPTASALRYLDLSRQWFDLPAGTRDDALDKIEEGYIGILGYKKPDGSYGSWGSVPSSNWVTALVVKVLSLVGQRQTAAFGQRGRKARVVPEEEIRHSVRYLLSVQNTNGSYRDPHPVLHKGVLEDQEDKASMTAFINLALNRSLQFLNSELKKNVKASISRSTTYLLSHLEELKHPYAVAITAYCLAVCMPQETDHSSALRRLQTLATEVENGCNQRTANQKADAITVETAAYTLLAAVELKQTKMADKTACWLTTQENYFGGFKSTQDTIMALEALAEYEVERNSPEANLIAEFTVPGKRDIAKLTLKNKKERVETDLKRLAGNNIIVKLTGKGETKLKIVKAYHLLDSKDHCDKVSISVTVEGKVKYTAKIVENYDYYEDYSVNKEKEVRVARSAIEWFDARTRNRRDLDNNLQSENTVTYKVCVSHSLDHNLTGMAIADITLLSGFQVETQDLDRLTLLPEQYIAHYEATYGRVVLYFNKVLESKECISFDATQTVPIALLQPAPAVFYDYYEPNRRCTVFYSAPKRSTMISKLCSEDVCQCAERPCHKIQNTFQRRPRMTKYVRLQHACFFPVVDYAYNVEVLNVTMKSNFELYTVNVTDVLRSHGDILVSENSVRVFAKRLHCKGHLDLGKQYLIMGKDGATTDSNGKMQYLLESNTWVERKPSKDTCKKSAYRSACTEFDSFTEEYKIDGCRQ</sequence>
<dbReference type="PANTHER" id="PTHR11412:SF144">
    <property type="entry name" value="COMPLEMENT C4-B"/>
    <property type="match status" value="1"/>
</dbReference>
<dbReference type="FunFam" id="2.60.40.10:FF:000155">
    <property type="entry name" value="complement C3 isoform X1"/>
    <property type="match status" value="1"/>
</dbReference>
<dbReference type="FunFam" id="2.60.40.1930:FF:000001">
    <property type="entry name" value="CD109 isoform 3"/>
    <property type="match status" value="1"/>
</dbReference>
<dbReference type="InterPro" id="IPR047565">
    <property type="entry name" value="Alpha-macroglob_thiol-ester_cl"/>
</dbReference>
<dbReference type="Gene3D" id="2.20.130.20">
    <property type="match status" value="1"/>
</dbReference>
<dbReference type="Pfam" id="PF01821">
    <property type="entry name" value="ANATO"/>
    <property type="match status" value="1"/>
</dbReference>
<dbReference type="Pfam" id="PF17791">
    <property type="entry name" value="MG3"/>
    <property type="match status" value="1"/>
</dbReference>
<dbReference type="CDD" id="cd03584">
    <property type="entry name" value="NTR_complement_C4"/>
    <property type="match status" value="1"/>
</dbReference>
<comment type="subcellular location">
    <subcellularLocation>
        <location evidence="1">Secreted</location>
    </subcellularLocation>
</comment>
<dbReference type="GO" id="GO:0004867">
    <property type="term" value="F:serine-type endopeptidase inhibitor activity"/>
    <property type="evidence" value="ECO:0007669"/>
    <property type="project" value="UniProtKB-KW"/>
</dbReference>
<keyword evidence="4" id="KW-0646">Protease inhibitor</keyword>
<evidence type="ECO:0000256" key="4">
    <source>
        <dbReference type="ARBA" id="ARBA00022690"/>
    </source>
</evidence>
<evidence type="ECO:0000259" key="10">
    <source>
        <dbReference type="PROSITE" id="PS01178"/>
    </source>
</evidence>
<keyword evidence="5 9" id="KW-0732">Signal</keyword>
<dbReference type="Gene3D" id="2.60.40.690">
    <property type="entry name" value="Alpha-macroglobulin, receptor-binding domain"/>
    <property type="match status" value="1"/>
</dbReference>
<dbReference type="Gene3D" id="2.60.40.1930">
    <property type="match status" value="3"/>
</dbReference>
<dbReference type="InterPro" id="IPR011625">
    <property type="entry name" value="A2M_N_BRD"/>
</dbReference>
<dbReference type="InterPro" id="IPR050473">
    <property type="entry name" value="A2M/Complement_sys"/>
</dbReference>
<dbReference type="CDD" id="cd00017">
    <property type="entry name" value="ANATO"/>
    <property type="match status" value="1"/>
</dbReference>
<feature type="domain" description="NTR" evidence="11">
    <location>
        <begin position="1553"/>
        <end position="1700"/>
    </location>
</feature>
<evidence type="ECO:0000256" key="1">
    <source>
        <dbReference type="ARBA" id="ARBA00004613"/>
    </source>
</evidence>
<dbReference type="Pfam" id="PF01759">
    <property type="entry name" value="NTR"/>
    <property type="match status" value="1"/>
</dbReference>
<evidence type="ECO:0000256" key="7">
    <source>
        <dbReference type="ARBA" id="ARBA00023157"/>
    </source>
</evidence>
<keyword evidence="7" id="KW-1015">Disulfide bond</keyword>
<protein>
    <recommendedName>
        <fullName evidence="14">Complement 4B (Chido blood group)</fullName>
    </recommendedName>
</protein>
<dbReference type="FunFam" id="2.60.40.690:FF:000002">
    <property type="entry name" value="Complement C4 isoform-A"/>
    <property type="match status" value="1"/>
</dbReference>
<dbReference type="PANTHER" id="PTHR11412">
    <property type="entry name" value="MACROGLOBULIN / COMPLEMENT"/>
    <property type="match status" value="1"/>
</dbReference>
<dbReference type="Gene3D" id="2.60.40.10">
    <property type="entry name" value="Immunoglobulins"/>
    <property type="match status" value="2"/>
</dbReference>
<dbReference type="CDD" id="cd02896">
    <property type="entry name" value="complement_C3_C4_C5"/>
    <property type="match status" value="1"/>
</dbReference>
<dbReference type="InterPro" id="IPR002890">
    <property type="entry name" value="MG2"/>
</dbReference>
<dbReference type="InterPro" id="IPR000020">
    <property type="entry name" value="Anaphylatoxin/fibulin"/>
</dbReference>
<evidence type="ECO:0000256" key="5">
    <source>
        <dbReference type="ARBA" id="ARBA00022729"/>
    </source>
</evidence>
<dbReference type="InterPro" id="IPR018081">
    <property type="entry name" value="Anaphylatoxin_comp_syst"/>
</dbReference>
<evidence type="ECO:0000256" key="9">
    <source>
        <dbReference type="SAM" id="SignalP"/>
    </source>
</evidence>
<feature type="chain" id="PRO_5044768821" description="Complement 4B (Chido blood group)" evidence="9">
    <location>
        <begin position="21"/>
        <end position="1702"/>
    </location>
</feature>
<dbReference type="InterPro" id="IPR040839">
    <property type="entry name" value="MG4"/>
</dbReference>
<dbReference type="PROSITE" id="PS50189">
    <property type="entry name" value="NTR"/>
    <property type="match status" value="1"/>
</dbReference>
<dbReference type="SUPFAM" id="SSF48239">
    <property type="entry name" value="Terpenoid cyclases/Protein prenyltransferases"/>
    <property type="match status" value="1"/>
</dbReference>
<keyword evidence="8" id="KW-0325">Glycoprotein</keyword>
<dbReference type="Gene3D" id="2.40.50.120">
    <property type="match status" value="1"/>
</dbReference>
<dbReference type="SMART" id="SM00643">
    <property type="entry name" value="C345C"/>
    <property type="match status" value="1"/>
</dbReference>
<dbReference type="EMBL" id="JBIYXZ010002073">
    <property type="protein sequence ID" value="KAL3060382.1"/>
    <property type="molecule type" value="Genomic_DNA"/>
</dbReference>
<dbReference type="Gene3D" id="1.20.91.20">
    <property type="entry name" value="Anaphylotoxins (complement system)"/>
    <property type="match status" value="1"/>
</dbReference>
<comment type="caution">
    <text evidence="12">The sequence shown here is derived from an EMBL/GenBank/DDBJ whole genome shotgun (WGS) entry which is preliminary data.</text>
</comment>
<dbReference type="InterPro" id="IPR041555">
    <property type="entry name" value="MG3"/>
</dbReference>
<dbReference type="Pfam" id="PF07703">
    <property type="entry name" value="A2M_BRD"/>
    <property type="match status" value="1"/>
</dbReference>